<reference evidence="12" key="1">
    <citation type="submission" date="2021-04" db="EMBL/GenBank/DDBJ databases">
        <title>Proteiniclasticum sedimins sp. nov., an obligate anaerobic bacterium isolated from anaerobic sludge.</title>
        <authorList>
            <person name="Liu J."/>
        </authorList>
    </citation>
    <scope>NUCLEOTIDE SEQUENCE</scope>
    <source>
        <strain evidence="12">BAD-10</strain>
    </source>
</reference>
<sequence>MAEKILVVDDEENLLDVVGDYLRLNSFEVYTATRGQEALRLFQELEPDLVILDLNLPDLSGEEICTAIRRTSDVPIMMLSAKSAEEDKVTGLYLGADDYMTKPFSPRELVGRVNAILRRTRNKGSLSEIYAYGDGDLILDNQLRTVKKRGEEVSLTPNEYRILQVLMQYPEQVFSRGRLIHLALGYDFEGYDRTVDSHIKNLRQKIEDDLKEPRYILTVYGVGYKFSGGSR</sequence>
<dbReference type="PROSITE" id="PS50110">
    <property type="entry name" value="RESPONSE_REGULATORY"/>
    <property type="match status" value="1"/>
</dbReference>
<comment type="caution">
    <text evidence="12">The sequence shown here is derived from an EMBL/GenBank/DDBJ whole genome shotgun (WGS) entry which is preliminary data.</text>
</comment>
<keyword evidence="5 9" id="KW-0238">DNA-binding</keyword>
<keyword evidence="13" id="KW-1185">Reference proteome</keyword>
<feature type="DNA-binding region" description="OmpR/PhoB-type" evidence="9">
    <location>
        <begin position="127"/>
        <end position="228"/>
    </location>
</feature>
<feature type="domain" description="OmpR/PhoB-type" evidence="11">
    <location>
        <begin position="127"/>
        <end position="228"/>
    </location>
</feature>
<dbReference type="InterPro" id="IPR001789">
    <property type="entry name" value="Sig_transdc_resp-reg_receiver"/>
</dbReference>
<evidence type="ECO:0000259" key="11">
    <source>
        <dbReference type="PROSITE" id="PS51755"/>
    </source>
</evidence>
<evidence type="ECO:0000256" key="9">
    <source>
        <dbReference type="PROSITE-ProRule" id="PRU01091"/>
    </source>
</evidence>
<dbReference type="SMART" id="SM00448">
    <property type="entry name" value="REC"/>
    <property type="match status" value="1"/>
</dbReference>
<dbReference type="Gene3D" id="1.10.10.10">
    <property type="entry name" value="Winged helix-like DNA-binding domain superfamily/Winged helix DNA-binding domain"/>
    <property type="match status" value="1"/>
</dbReference>
<dbReference type="CDD" id="cd17574">
    <property type="entry name" value="REC_OmpR"/>
    <property type="match status" value="1"/>
</dbReference>
<dbReference type="InterPro" id="IPR001867">
    <property type="entry name" value="OmpR/PhoB-type_DNA-bd"/>
</dbReference>
<dbReference type="GO" id="GO:0000976">
    <property type="term" value="F:transcription cis-regulatory region binding"/>
    <property type="evidence" value="ECO:0007669"/>
    <property type="project" value="TreeGrafter"/>
</dbReference>
<dbReference type="PANTHER" id="PTHR48111">
    <property type="entry name" value="REGULATOR OF RPOS"/>
    <property type="match status" value="1"/>
</dbReference>
<evidence type="ECO:0000256" key="3">
    <source>
        <dbReference type="ARBA" id="ARBA00023012"/>
    </source>
</evidence>
<accession>A0A941HRB0</accession>
<dbReference type="PANTHER" id="PTHR48111:SF73">
    <property type="entry name" value="ALKALINE PHOSPHATASE SYNTHESIS TRANSCRIPTIONAL REGULATORY PROTEIN PHOP"/>
    <property type="match status" value="1"/>
</dbReference>
<protein>
    <recommendedName>
        <fullName evidence="1">Stage 0 sporulation protein A homolog</fullName>
    </recommendedName>
</protein>
<dbReference type="FunFam" id="1.10.10.10:FF:000018">
    <property type="entry name" value="DNA-binding response regulator ResD"/>
    <property type="match status" value="1"/>
</dbReference>
<dbReference type="GO" id="GO:0005829">
    <property type="term" value="C:cytosol"/>
    <property type="evidence" value="ECO:0007669"/>
    <property type="project" value="TreeGrafter"/>
</dbReference>
<evidence type="ECO:0000256" key="2">
    <source>
        <dbReference type="ARBA" id="ARBA00022553"/>
    </source>
</evidence>
<dbReference type="InterPro" id="IPR016032">
    <property type="entry name" value="Sig_transdc_resp-reg_C-effctor"/>
</dbReference>
<evidence type="ECO:0000256" key="4">
    <source>
        <dbReference type="ARBA" id="ARBA00023015"/>
    </source>
</evidence>
<dbReference type="InterPro" id="IPR011006">
    <property type="entry name" value="CheY-like_superfamily"/>
</dbReference>
<dbReference type="GO" id="GO:0032993">
    <property type="term" value="C:protein-DNA complex"/>
    <property type="evidence" value="ECO:0007669"/>
    <property type="project" value="TreeGrafter"/>
</dbReference>
<dbReference type="Pfam" id="PF00072">
    <property type="entry name" value="Response_reg"/>
    <property type="match status" value="1"/>
</dbReference>
<dbReference type="RefSeq" id="WP_211800794.1">
    <property type="nucleotide sequence ID" value="NZ_JAGSCS010000007.1"/>
</dbReference>
<dbReference type="Gene3D" id="6.10.250.690">
    <property type="match status" value="1"/>
</dbReference>
<dbReference type="InterPro" id="IPR039420">
    <property type="entry name" value="WalR-like"/>
</dbReference>
<dbReference type="SUPFAM" id="SSF46894">
    <property type="entry name" value="C-terminal effector domain of the bipartite response regulators"/>
    <property type="match status" value="1"/>
</dbReference>
<name>A0A941HRB0_9CLOT</name>
<dbReference type="Pfam" id="PF00486">
    <property type="entry name" value="Trans_reg_C"/>
    <property type="match status" value="1"/>
</dbReference>
<feature type="domain" description="Response regulatory" evidence="10">
    <location>
        <begin position="4"/>
        <end position="117"/>
    </location>
</feature>
<keyword evidence="2 8" id="KW-0597">Phosphoprotein</keyword>
<proteinExistence type="predicted"/>
<dbReference type="Gene3D" id="3.40.50.2300">
    <property type="match status" value="1"/>
</dbReference>
<dbReference type="InterPro" id="IPR036388">
    <property type="entry name" value="WH-like_DNA-bd_sf"/>
</dbReference>
<dbReference type="PROSITE" id="PS51755">
    <property type="entry name" value="OMPR_PHOB"/>
    <property type="match status" value="1"/>
</dbReference>
<dbReference type="Proteomes" id="UP000675379">
    <property type="component" value="Unassembled WGS sequence"/>
</dbReference>
<dbReference type="GO" id="GO:0000156">
    <property type="term" value="F:phosphorelay response regulator activity"/>
    <property type="evidence" value="ECO:0007669"/>
    <property type="project" value="TreeGrafter"/>
</dbReference>
<keyword evidence="4" id="KW-0805">Transcription regulation</keyword>
<dbReference type="FunFam" id="3.40.50.2300:FF:000001">
    <property type="entry name" value="DNA-binding response regulator PhoB"/>
    <property type="match status" value="1"/>
</dbReference>
<gene>
    <name evidence="12" type="ORF">KCG48_06770</name>
</gene>
<organism evidence="12 13">
    <name type="scientific">Proteiniclasticum sediminis</name>
    <dbReference type="NCBI Taxonomy" id="2804028"/>
    <lineage>
        <taxon>Bacteria</taxon>
        <taxon>Bacillati</taxon>
        <taxon>Bacillota</taxon>
        <taxon>Clostridia</taxon>
        <taxon>Eubacteriales</taxon>
        <taxon>Clostridiaceae</taxon>
        <taxon>Proteiniclasticum</taxon>
    </lineage>
</organism>
<evidence type="ECO:0000256" key="5">
    <source>
        <dbReference type="ARBA" id="ARBA00023125"/>
    </source>
</evidence>
<evidence type="ECO:0000313" key="13">
    <source>
        <dbReference type="Proteomes" id="UP000675379"/>
    </source>
</evidence>
<evidence type="ECO:0000256" key="7">
    <source>
        <dbReference type="ARBA" id="ARBA00024867"/>
    </source>
</evidence>
<keyword evidence="3" id="KW-0902">Two-component regulatory system</keyword>
<dbReference type="CDD" id="cd00383">
    <property type="entry name" value="trans_reg_C"/>
    <property type="match status" value="1"/>
</dbReference>
<evidence type="ECO:0000256" key="8">
    <source>
        <dbReference type="PROSITE-ProRule" id="PRU00169"/>
    </source>
</evidence>
<feature type="modified residue" description="4-aspartylphosphate" evidence="8">
    <location>
        <position position="53"/>
    </location>
</feature>
<dbReference type="SUPFAM" id="SSF52172">
    <property type="entry name" value="CheY-like"/>
    <property type="match status" value="1"/>
</dbReference>
<dbReference type="SMART" id="SM00862">
    <property type="entry name" value="Trans_reg_C"/>
    <property type="match status" value="1"/>
</dbReference>
<dbReference type="EMBL" id="JAGSCS010000007">
    <property type="protein sequence ID" value="MBR0576042.1"/>
    <property type="molecule type" value="Genomic_DNA"/>
</dbReference>
<keyword evidence="6" id="KW-0804">Transcription</keyword>
<evidence type="ECO:0000256" key="1">
    <source>
        <dbReference type="ARBA" id="ARBA00018672"/>
    </source>
</evidence>
<comment type="function">
    <text evidence="7">May play the central regulatory role in sporulation. It may be an element of the effector pathway responsible for the activation of sporulation genes in response to nutritional stress. Spo0A may act in concert with spo0H (a sigma factor) to control the expression of some genes that are critical to the sporulation process.</text>
</comment>
<evidence type="ECO:0000313" key="12">
    <source>
        <dbReference type="EMBL" id="MBR0576042.1"/>
    </source>
</evidence>
<dbReference type="GO" id="GO:0006355">
    <property type="term" value="P:regulation of DNA-templated transcription"/>
    <property type="evidence" value="ECO:0007669"/>
    <property type="project" value="InterPro"/>
</dbReference>
<dbReference type="AlphaFoldDB" id="A0A941HRB0"/>
<evidence type="ECO:0000256" key="6">
    <source>
        <dbReference type="ARBA" id="ARBA00023163"/>
    </source>
</evidence>
<evidence type="ECO:0000259" key="10">
    <source>
        <dbReference type="PROSITE" id="PS50110"/>
    </source>
</evidence>